<dbReference type="GO" id="GO:0004673">
    <property type="term" value="F:protein histidine kinase activity"/>
    <property type="evidence" value="ECO:0007669"/>
    <property type="project" value="UniProtKB-EC"/>
</dbReference>
<evidence type="ECO:0000256" key="3">
    <source>
        <dbReference type="ARBA" id="ARBA00022553"/>
    </source>
</evidence>
<dbReference type="InterPro" id="IPR050980">
    <property type="entry name" value="2C_sensor_his_kinase"/>
</dbReference>
<evidence type="ECO:0000256" key="5">
    <source>
        <dbReference type="ARBA" id="ARBA00022777"/>
    </source>
</evidence>
<keyword evidence="5" id="KW-0418">Kinase</keyword>
<protein>
    <recommendedName>
        <fullName evidence="2">histidine kinase</fullName>
        <ecNumber evidence="2">2.7.13.3</ecNumber>
    </recommendedName>
</protein>
<comment type="caution">
    <text evidence="8">The sequence shown here is derived from an EMBL/GenBank/DDBJ whole genome shotgun (WGS) entry which is preliminary data.</text>
</comment>
<dbReference type="AlphaFoldDB" id="A0A1E3H5W0"/>
<organism evidence="8 9">
    <name type="scientific">Methylobrevis pamukkalensis</name>
    <dbReference type="NCBI Taxonomy" id="1439726"/>
    <lineage>
        <taxon>Bacteria</taxon>
        <taxon>Pseudomonadati</taxon>
        <taxon>Pseudomonadota</taxon>
        <taxon>Alphaproteobacteria</taxon>
        <taxon>Hyphomicrobiales</taxon>
        <taxon>Pleomorphomonadaceae</taxon>
        <taxon>Methylobrevis</taxon>
    </lineage>
</organism>
<proteinExistence type="predicted"/>
<evidence type="ECO:0000256" key="2">
    <source>
        <dbReference type="ARBA" id="ARBA00012438"/>
    </source>
</evidence>
<dbReference type="Proteomes" id="UP000094622">
    <property type="component" value="Unassembled WGS sequence"/>
</dbReference>
<dbReference type="InterPro" id="IPR036890">
    <property type="entry name" value="HATPase_C_sf"/>
</dbReference>
<evidence type="ECO:0000313" key="9">
    <source>
        <dbReference type="Proteomes" id="UP000094622"/>
    </source>
</evidence>
<dbReference type="InterPro" id="IPR005467">
    <property type="entry name" value="His_kinase_dom"/>
</dbReference>
<sequence>MDLTQPTMFRDCVAETDDDRIAELAHDLRNMLSCALLHLELLPETLPAALRSRVEKSMAAIERARLTMQQAVDAADLRATLKLTRFDVANLADAIASEMSVRGGTEITVAVAAGTETSLVSCPARLTRILHNLIFNAISAMGPGGRRVDVTVRRASSGVVEITIADQGPGLPEAIRARLGGHRLPSERGGGLGLSAAVRMADLLGGGLAVAASGPTGTVFSLTIRDFGS</sequence>
<dbReference type="PANTHER" id="PTHR44936:SF9">
    <property type="entry name" value="SENSOR PROTEIN CREC"/>
    <property type="match status" value="1"/>
</dbReference>
<evidence type="ECO:0000313" key="8">
    <source>
        <dbReference type="EMBL" id="ODN71535.1"/>
    </source>
</evidence>
<dbReference type="EMBL" id="MCRJ01000019">
    <property type="protein sequence ID" value="ODN71535.1"/>
    <property type="molecule type" value="Genomic_DNA"/>
</dbReference>
<dbReference type="Gene3D" id="3.30.565.10">
    <property type="entry name" value="Histidine kinase-like ATPase, C-terminal domain"/>
    <property type="match status" value="1"/>
</dbReference>
<keyword evidence="3" id="KW-0597">Phosphoprotein</keyword>
<dbReference type="PROSITE" id="PS50109">
    <property type="entry name" value="HIS_KIN"/>
    <property type="match status" value="1"/>
</dbReference>
<dbReference type="PRINTS" id="PR00344">
    <property type="entry name" value="BCTRLSENSOR"/>
</dbReference>
<dbReference type="EC" id="2.7.13.3" evidence="2"/>
<dbReference type="InterPro" id="IPR004358">
    <property type="entry name" value="Sig_transdc_His_kin-like_C"/>
</dbReference>
<name>A0A1E3H5W0_9HYPH</name>
<dbReference type="OrthoDB" id="9760752at2"/>
<feature type="domain" description="Histidine kinase" evidence="7">
    <location>
        <begin position="23"/>
        <end position="228"/>
    </location>
</feature>
<dbReference type="SMART" id="SM00387">
    <property type="entry name" value="HATPase_c"/>
    <property type="match status" value="1"/>
</dbReference>
<dbReference type="GO" id="GO:0000160">
    <property type="term" value="P:phosphorelay signal transduction system"/>
    <property type="evidence" value="ECO:0007669"/>
    <property type="project" value="UniProtKB-KW"/>
</dbReference>
<gene>
    <name evidence="8" type="primary">rssA_2</name>
    <name evidence="8" type="ORF">A6302_01139</name>
</gene>
<evidence type="ECO:0000256" key="1">
    <source>
        <dbReference type="ARBA" id="ARBA00000085"/>
    </source>
</evidence>
<reference evidence="8 9" key="1">
    <citation type="submission" date="2016-07" db="EMBL/GenBank/DDBJ databases">
        <title>Draft Genome Sequence of Methylobrevis pamukkalensis PK2.</title>
        <authorList>
            <person name="Vasilenko O.V."/>
            <person name="Doronina N.V."/>
            <person name="Shmareva M.N."/>
            <person name="Tarlachkov S.V."/>
            <person name="Mustakhimov I."/>
            <person name="Trotsenko Y.A."/>
        </authorList>
    </citation>
    <scope>NUCLEOTIDE SEQUENCE [LARGE SCALE GENOMIC DNA]</scope>
    <source>
        <strain evidence="8 9">PK2</strain>
    </source>
</reference>
<keyword evidence="9" id="KW-1185">Reference proteome</keyword>
<keyword evidence="4 8" id="KW-0808">Transferase</keyword>
<dbReference type="CDD" id="cd00075">
    <property type="entry name" value="HATPase"/>
    <property type="match status" value="1"/>
</dbReference>
<dbReference type="InterPro" id="IPR003594">
    <property type="entry name" value="HATPase_dom"/>
</dbReference>
<keyword evidence="6" id="KW-0902">Two-component regulatory system</keyword>
<dbReference type="RefSeq" id="WP_083255536.1">
    <property type="nucleotide sequence ID" value="NZ_MCRJ01000019.1"/>
</dbReference>
<evidence type="ECO:0000256" key="4">
    <source>
        <dbReference type="ARBA" id="ARBA00022679"/>
    </source>
</evidence>
<comment type="catalytic activity">
    <reaction evidence="1">
        <text>ATP + protein L-histidine = ADP + protein N-phospho-L-histidine.</text>
        <dbReference type="EC" id="2.7.13.3"/>
    </reaction>
</comment>
<dbReference type="SUPFAM" id="SSF55874">
    <property type="entry name" value="ATPase domain of HSP90 chaperone/DNA topoisomerase II/histidine kinase"/>
    <property type="match status" value="1"/>
</dbReference>
<accession>A0A1E3H5W0</accession>
<evidence type="ECO:0000259" key="7">
    <source>
        <dbReference type="PROSITE" id="PS50109"/>
    </source>
</evidence>
<evidence type="ECO:0000256" key="6">
    <source>
        <dbReference type="ARBA" id="ARBA00023012"/>
    </source>
</evidence>
<dbReference type="PANTHER" id="PTHR44936">
    <property type="entry name" value="SENSOR PROTEIN CREC"/>
    <property type="match status" value="1"/>
</dbReference>
<dbReference type="Pfam" id="PF02518">
    <property type="entry name" value="HATPase_c"/>
    <property type="match status" value="1"/>
</dbReference>